<name>A0A0H2SKS0_9AGAM</name>
<keyword evidence="6" id="KW-0443">Lipid metabolism</keyword>
<dbReference type="FunCoup" id="A0A0H2SKS0">
    <property type="interactions" value="30"/>
</dbReference>
<evidence type="ECO:0000256" key="2">
    <source>
        <dbReference type="ARBA" id="ARBA00022692"/>
    </source>
</evidence>
<comment type="subcellular location">
    <subcellularLocation>
        <location evidence="1">Membrane</location>
        <topology evidence="1">Single-pass membrane protein</topology>
    </subcellularLocation>
</comment>
<organism evidence="11 12">
    <name type="scientific">Schizopora paradoxa</name>
    <dbReference type="NCBI Taxonomy" id="27342"/>
    <lineage>
        <taxon>Eukaryota</taxon>
        <taxon>Fungi</taxon>
        <taxon>Dikarya</taxon>
        <taxon>Basidiomycota</taxon>
        <taxon>Agaricomycotina</taxon>
        <taxon>Agaricomycetes</taxon>
        <taxon>Hymenochaetales</taxon>
        <taxon>Schizoporaceae</taxon>
        <taxon>Schizopora</taxon>
    </lineage>
</organism>
<feature type="compositionally biased region" description="Acidic residues" evidence="8">
    <location>
        <begin position="490"/>
        <end position="501"/>
    </location>
</feature>
<keyword evidence="3 11" id="KW-0378">Hydrolase</keyword>
<dbReference type="GO" id="GO:0016020">
    <property type="term" value="C:membrane"/>
    <property type="evidence" value="ECO:0007669"/>
    <property type="project" value="UniProtKB-SubCell"/>
</dbReference>
<dbReference type="InterPro" id="IPR029058">
    <property type="entry name" value="AB_hydrolase_fold"/>
</dbReference>
<dbReference type="InParanoid" id="A0A0H2SKS0"/>
<reference evidence="11 12" key="1">
    <citation type="submission" date="2015-04" db="EMBL/GenBank/DDBJ databases">
        <title>Complete genome sequence of Schizopora paradoxa KUC8140, a cosmopolitan wood degrader in East Asia.</title>
        <authorList>
            <consortium name="DOE Joint Genome Institute"/>
            <person name="Min B."/>
            <person name="Park H."/>
            <person name="Jang Y."/>
            <person name="Kim J.-J."/>
            <person name="Kim K.H."/>
            <person name="Pangilinan J."/>
            <person name="Lipzen A."/>
            <person name="Riley R."/>
            <person name="Grigoriev I.V."/>
            <person name="Spatafora J.W."/>
            <person name="Choi I.-G."/>
        </authorList>
    </citation>
    <scope>NUCLEOTIDE SEQUENCE [LARGE SCALE GENOMIC DNA]</scope>
    <source>
        <strain evidence="11 12">KUC8140</strain>
    </source>
</reference>
<dbReference type="STRING" id="27342.A0A0H2SKS0"/>
<evidence type="ECO:0000256" key="5">
    <source>
        <dbReference type="ARBA" id="ARBA00022989"/>
    </source>
</evidence>
<feature type="transmembrane region" description="Helical" evidence="9">
    <location>
        <begin position="15"/>
        <end position="38"/>
    </location>
</feature>
<evidence type="ECO:0000256" key="7">
    <source>
        <dbReference type="ARBA" id="ARBA00023136"/>
    </source>
</evidence>
<dbReference type="PANTHER" id="PTHR11005">
    <property type="entry name" value="LYSOSOMAL ACID LIPASE-RELATED"/>
    <property type="match status" value="1"/>
</dbReference>
<sequence>MPNIPLLNRLHSREYFAVIFGFFFILFELIVKLAVFFFPTSVIEWFRNQTIKLFDRYVVSEQHRISTLTEKEDEEELRIADEIRVALNFAELCGIHGYEYEEHVAMTKDGYLLGLHRIPCGKGEKKFHSSTRPGAKQHKPVVYIHHGLLMCSDVFLCTTSASRSIPLMLAEAGYDVWLGNNRGNKYSKKHMSRPSHSRAFWNFSIDEFAWYDIPDSIEYILEVTGEKSLSYVGFSQGTAQAFAALSIWPKLNQKVDVFIALAPAMSPPGLASPIVDALMKASPALMYLFFGRKSILSSVSMWQNILYPPIFSSIIDGSLRFLFDWQGKHIMPTQKIAAYAHLYSFCSTKSVVHWFQIMRNAKFQMHDDDPDSTSPSQQGRRADSARFYYYPAAFPTKNISAPVALLYGTKDSLVDIEVMKHQLPAHTTAKPLEDYEHVDILWGKDVDKDVIPDVLKTLKRYARKPDQADTEPEANAIDEKHPVLNGNGELEVDSNGEGEFR</sequence>
<evidence type="ECO:0000256" key="4">
    <source>
        <dbReference type="ARBA" id="ARBA00022963"/>
    </source>
</evidence>
<evidence type="ECO:0000256" key="8">
    <source>
        <dbReference type="SAM" id="MobiDB-lite"/>
    </source>
</evidence>
<dbReference type="SUPFAM" id="SSF53474">
    <property type="entry name" value="alpha/beta-Hydrolases"/>
    <property type="match status" value="1"/>
</dbReference>
<dbReference type="Pfam" id="PF04083">
    <property type="entry name" value="Abhydro_lipase"/>
    <property type="match status" value="1"/>
</dbReference>
<evidence type="ECO:0000256" key="1">
    <source>
        <dbReference type="ARBA" id="ARBA00004167"/>
    </source>
</evidence>
<keyword evidence="12" id="KW-1185">Reference proteome</keyword>
<dbReference type="EMBL" id="KQ085902">
    <property type="protein sequence ID" value="KLO17691.1"/>
    <property type="molecule type" value="Genomic_DNA"/>
</dbReference>
<evidence type="ECO:0000256" key="3">
    <source>
        <dbReference type="ARBA" id="ARBA00022801"/>
    </source>
</evidence>
<keyword evidence="2 9" id="KW-0812">Transmembrane</keyword>
<feature type="region of interest" description="Disordered" evidence="8">
    <location>
        <begin position="462"/>
        <end position="501"/>
    </location>
</feature>
<dbReference type="InterPro" id="IPR006693">
    <property type="entry name" value="AB_hydrolase_lipase"/>
</dbReference>
<dbReference type="GO" id="GO:0016787">
    <property type="term" value="F:hydrolase activity"/>
    <property type="evidence" value="ECO:0007669"/>
    <property type="project" value="UniProtKB-KW"/>
</dbReference>
<evidence type="ECO:0000256" key="6">
    <source>
        <dbReference type="ARBA" id="ARBA00023098"/>
    </source>
</evidence>
<dbReference type="Gene3D" id="3.40.50.1820">
    <property type="entry name" value="alpha/beta hydrolase"/>
    <property type="match status" value="1"/>
</dbReference>
<evidence type="ECO:0000259" key="10">
    <source>
        <dbReference type="Pfam" id="PF04083"/>
    </source>
</evidence>
<keyword evidence="4" id="KW-0442">Lipid degradation</keyword>
<evidence type="ECO:0000313" key="11">
    <source>
        <dbReference type="EMBL" id="KLO17691.1"/>
    </source>
</evidence>
<protein>
    <submittedName>
        <fullName evidence="11">Alpha/beta-hydrolase</fullName>
    </submittedName>
</protein>
<proteinExistence type="predicted"/>
<feature type="domain" description="Partial AB-hydrolase lipase" evidence="10">
    <location>
        <begin position="90"/>
        <end position="158"/>
    </location>
</feature>
<dbReference type="AlphaFoldDB" id="A0A0H2SKS0"/>
<evidence type="ECO:0000256" key="9">
    <source>
        <dbReference type="SAM" id="Phobius"/>
    </source>
</evidence>
<accession>A0A0H2SKS0</accession>
<evidence type="ECO:0000313" key="12">
    <source>
        <dbReference type="Proteomes" id="UP000053477"/>
    </source>
</evidence>
<dbReference type="GO" id="GO:0016042">
    <property type="term" value="P:lipid catabolic process"/>
    <property type="evidence" value="ECO:0007669"/>
    <property type="project" value="UniProtKB-KW"/>
</dbReference>
<dbReference type="Proteomes" id="UP000053477">
    <property type="component" value="Unassembled WGS sequence"/>
</dbReference>
<dbReference type="FunFam" id="3.40.50.1820:FF:000095">
    <property type="entry name" value="Triglyceride lipase-cholesterol esterase"/>
    <property type="match status" value="1"/>
</dbReference>
<keyword evidence="7 9" id="KW-0472">Membrane</keyword>
<gene>
    <name evidence="11" type="ORF">SCHPADRAFT_867832</name>
</gene>
<keyword evidence="5 9" id="KW-1133">Transmembrane helix</keyword>
<dbReference type="OrthoDB" id="9974421at2759"/>